<reference evidence="2 3" key="1">
    <citation type="submission" date="2023-07" db="EMBL/GenBank/DDBJ databases">
        <title>Sorghum-associated microbial communities from plants grown in Nebraska, USA.</title>
        <authorList>
            <person name="Schachtman D."/>
        </authorList>
    </citation>
    <scope>NUCLEOTIDE SEQUENCE [LARGE SCALE GENOMIC DNA]</scope>
    <source>
        <strain evidence="2 3">CC60</strain>
    </source>
</reference>
<accession>A0ABT9T118</accession>
<comment type="caution">
    <text evidence="2">The sequence shown here is derived from an EMBL/GenBank/DDBJ whole genome shotgun (WGS) entry which is preliminary data.</text>
</comment>
<evidence type="ECO:0000256" key="1">
    <source>
        <dbReference type="SAM" id="SignalP"/>
    </source>
</evidence>
<sequence length="306" mass="32955">MSRWKVIPVVVGLMASMGSGAQEVPGNPPFAVPDAGGHRGVIDDTWIIAPKRLADATLAAVKNYADEGDIAAGVSLRYHIDKADWIIADVFIYPAGEGDDATMLHRAAEDFRESVAYAERQQIYRNVWWGDEAAYTARLSGGKKLEGRFLPIVFDAQQDMLTSRTYLFYRKMYFVKIRLTTTVDAVDSLVDSADRFIGSLLGGVDIVSVGTCGKRMDVVSLAPGQSAPPDFQGGVSADGYRVAIGGDQKGTPAYASQMAKAMTLAVKRQLAAGCTTLDYNPPLQDDTKAVLHLAFGPDDWGASARP</sequence>
<feature type="chain" id="PRO_5046745111" evidence="1">
    <location>
        <begin position="22"/>
        <end position="306"/>
    </location>
</feature>
<organism evidence="2 3">
    <name type="scientific">Luteibacter jiangsuensis</name>
    <dbReference type="NCBI Taxonomy" id="637577"/>
    <lineage>
        <taxon>Bacteria</taxon>
        <taxon>Pseudomonadati</taxon>
        <taxon>Pseudomonadota</taxon>
        <taxon>Gammaproteobacteria</taxon>
        <taxon>Lysobacterales</taxon>
        <taxon>Rhodanobacteraceae</taxon>
        <taxon>Luteibacter</taxon>
    </lineage>
</organism>
<dbReference type="RefSeq" id="WP_306851084.1">
    <property type="nucleotide sequence ID" value="NZ_JAUSSK010000004.1"/>
</dbReference>
<name>A0ABT9T118_9GAMM</name>
<proteinExistence type="predicted"/>
<protein>
    <submittedName>
        <fullName evidence="2">Uncharacterized protein</fullName>
    </submittedName>
</protein>
<feature type="signal peptide" evidence="1">
    <location>
        <begin position="1"/>
        <end position="21"/>
    </location>
</feature>
<keyword evidence="3" id="KW-1185">Reference proteome</keyword>
<evidence type="ECO:0000313" key="3">
    <source>
        <dbReference type="Proteomes" id="UP001237737"/>
    </source>
</evidence>
<dbReference type="EMBL" id="JAUSSK010000004">
    <property type="protein sequence ID" value="MDQ0010970.1"/>
    <property type="molecule type" value="Genomic_DNA"/>
</dbReference>
<gene>
    <name evidence="2" type="ORF">J2T07_003176</name>
</gene>
<dbReference type="Proteomes" id="UP001237737">
    <property type="component" value="Unassembled WGS sequence"/>
</dbReference>
<keyword evidence="1" id="KW-0732">Signal</keyword>
<evidence type="ECO:0000313" key="2">
    <source>
        <dbReference type="EMBL" id="MDQ0010970.1"/>
    </source>
</evidence>